<dbReference type="Proteomes" id="UP000002191">
    <property type="component" value="Chromosome"/>
</dbReference>
<gene>
    <name evidence="1" type="ordered locus">Daes_1766</name>
</gene>
<organism evidence="1 2">
    <name type="scientific">Pseudodesulfovibrio aespoeensis (strain ATCC 700646 / DSM 10631 / Aspo-2)</name>
    <name type="common">Desulfovibrio aespoeensis</name>
    <dbReference type="NCBI Taxonomy" id="643562"/>
    <lineage>
        <taxon>Bacteria</taxon>
        <taxon>Pseudomonadati</taxon>
        <taxon>Thermodesulfobacteriota</taxon>
        <taxon>Desulfovibrionia</taxon>
        <taxon>Desulfovibrionales</taxon>
        <taxon>Desulfovibrionaceae</taxon>
    </lineage>
</organism>
<reference evidence="1 2" key="2">
    <citation type="journal article" date="2014" name="Genome Announc.">
        <title>Complete Genome Sequence of the Subsurface, Mesophilic Sulfate-Reducing Bacterium Desulfovibrio aespoeensis Aspo-2.</title>
        <authorList>
            <person name="Pedersen K."/>
            <person name="Bengtsson A."/>
            <person name="Edlund J."/>
            <person name="Rabe L."/>
            <person name="Hazen T."/>
            <person name="Chakraborty R."/>
            <person name="Goodwin L."/>
            <person name="Shapiro N."/>
        </authorList>
    </citation>
    <scope>NUCLEOTIDE SEQUENCE [LARGE SCALE GENOMIC DNA]</scope>
    <source>
        <strain evidence="2">ATCC 700646 / DSM 10631 / Aspo-2</strain>
    </source>
</reference>
<protein>
    <submittedName>
        <fullName evidence="1">Uncharacterized protein</fullName>
    </submittedName>
</protein>
<dbReference type="KEGG" id="das:Daes_1766"/>
<sequence>MNKNVDVVINVCGKPLQTTLALLSLERACGDRIDTIYFTEESTTKTELNVPVIDDANFEYIRSRLKSKVVYHRPTQWNYCFALEPKRLDDRDYRHSIRYQYGWEMTDKNHILIIHNDTYFRSDVIGAMLDEIGDHAAIGHIGQCWYCPAAFTGKCDSDRYLEFRPDFEELFRLYKTTTPPQGSMLRAYHMPTIDPMFIRQPWPLPECRVNEWCALINMKTARRLTVPHGRVTPFGAIVGVGAQILDVGSQWFREMNIRGHACKHFNIYRHMHHDVPPTGQPTLIDKSQYKDKELAALETLRREFGFPS</sequence>
<dbReference type="OrthoDB" id="929345at2"/>
<dbReference type="EMBL" id="CP002431">
    <property type="protein sequence ID" value="ADU62778.1"/>
    <property type="molecule type" value="Genomic_DNA"/>
</dbReference>
<dbReference type="AlphaFoldDB" id="E6VYL5"/>
<keyword evidence="2" id="KW-1185">Reference proteome</keyword>
<accession>E6VYL5</accession>
<dbReference type="RefSeq" id="WP_013514694.1">
    <property type="nucleotide sequence ID" value="NC_014844.1"/>
</dbReference>
<proteinExistence type="predicted"/>
<reference evidence="2" key="1">
    <citation type="submission" date="2010-12" db="EMBL/GenBank/DDBJ databases">
        <title>Complete sequence of Desulfovibrio aespoeensis Aspo-2.</title>
        <authorList>
            <consortium name="US DOE Joint Genome Institute"/>
            <person name="Lucas S."/>
            <person name="Copeland A."/>
            <person name="Lapidus A."/>
            <person name="Cheng J.-F."/>
            <person name="Goodwin L."/>
            <person name="Pitluck S."/>
            <person name="Chertkov O."/>
            <person name="Misra M."/>
            <person name="Detter J.C."/>
            <person name="Han C."/>
            <person name="Tapia R."/>
            <person name="Land M."/>
            <person name="Hauser L."/>
            <person name="Kyrpides N."/>
            <person name="Ivanova N."/>
            <person name="Ovchinnikova G."/>
            <person name="Pedersen K."/>
            <person name="Jagevall S."/>
            <person name="Hazen T."/>
            <person name="Woyke T."/>
        </authorList>
    </citation>
    <scope>NUCLEOTIDE SEQUENCE [LARGE SCALE GENOMIC DNA]</scope>
    <source>
        <strain evidence="2">ATCC 700646 / DSM 10631 / Aspo-2</strain>
    </source>
</reference>
<dbReference type="eggNOG" id="ENOG5033UGT">
    <property type="taxonomic scope" value="Bacteria"/>
</dbReference>
<dbReference type="STRING" id="643562.Daes_1766"/>
<evidence type="ECO:0000313" key="2">
    <source>
        <dbReference type="Proteomes" id="UP000002191"/>
    </source>
</evidence>
<evidence type="ECO:0000313" key="1">
    <source>
        <dbReference type="EMBL" id="ADU62778.1"/>
    </source>
</evidence>
<name>E6VYL5_PSEA9</name>
<dbReference type="HOGENOM" id="CLU_873747_0_0_7"/>